<comment type="caution">
    <text evidence="2">The sequence shown here is derived from an EMBL/GenBank/DDBJ whole genome shotgun (WGS) entry which is preliminary data.</text>
</comment>
<feature type="domain" description="DUF2268" evidence="1">
    <location>
        <begin position="65"/>
        <end position="256"/>
    </location>
</feature>
<dbReference type="Pfam" id="PF10026">
    <property type="entry name" value="DUF2268"/>
    <property type="match status" value="1"/>
</dbReference>
<evidence type="ECO:0000259" key="1">
    <source>
        <dbReference type="Pfam" id="PF10026"/>
    </source>
</evidence>
<proteinExistence type="predicted"/>
<organism evidence="2 3">
    <name type="scientific">Ornithinibacillus caprae</name>
    <dbReference type="NCBI Taxonomy" id="2678566"/>
    <lineage>
        <taxon>Bacteria</taxon>
        <taxon>Bacillati</taxon>
        <taxon>Bacillota</taxon>
        <taxon>Bacilli</taxon>
        <taxon>Bacillales</taxon>
        <taxon>Bacillaceae</taxon>
        <taxon>Ornithinibacillus</taxon>
    </lineage>
</organism>
<keyword evidence="3" id="KW-1185">Reference proteome</keyword>
<reference evidence="2 3" key="1">
    <citation type="submission" date="2019-11" db="EMBL/GenBank/DDBJ databases">
        <authorList>
            <person name="Li X."/>
        </authorList>
    </citation>
    <scope>NUCLEOTIDE SEQUENCE [LARGE SCALE GENOMIC DNA]</scope>
    <source>
        <strain evidence="2 3">L9</strain>
    </source>
</reference>
<gene>
    <name evidence="2" type="ORF">GMD78_18815</name>
</gene>
<accession>A0A6N8FLR9</accession>
<evidence type="ECO:0000313" key="2">
    <source>
        <dbReference type="EMBL" id="MUK90415.1"/>
    </source>
</evidence>
<name>A0A6N8FLR9_9BACI</name>
<dbReference type="Proteomes" id="UP000469125">
    <property type="component" value="Unassembled WGS sequence"/>
</dbReference>
<dbReference type="RefSeq" id="WP_155671189.1">
    <property type="nucleotide sequence ID" value="NZ_WOCA01000021.1"/>
</dbReference>
<sequence>MSVIETDQWLLNDYEDPLKLCERIEDYFSGASASEIYQHLAINGMYRRPSKHGEEIVQGLQDKRFWDIIKWEERKLQKKWNGPDIPILILPSDTTNRTMNAEYNGKSGLAFNDKLFLFLSEDNSVKEIQALFTHEYNHVCRLSVYSKPEEDYVLLDTIILEGLAENAVRERLGEDYTANWTSYYTEDEAEKIWKQIIYPHKDLPKNHRKHPELLYGLKFQPRMAGYCVGYHLVNKYLTKTELRCKDLLGKSSEEIAQIANE</sequence>
<dbReference type="AlphaFoldDB" id="A0A6N8FLR9"/>
<keyword evidence="2" id="KW-0645">Protease</keyword>
<dbReference type="InterPro" id="IPR018728">
    <property type="entry name" value="DUF2268"/>
</dbReference>
<protein>
    <submittedName>
        <fullName evidence="2">Zn-dependent protease</fullName>
    </submittedName>
</protein>
<evidence type="ECO:0000313" key="3">
    <source>
        <dbReference type="Proteomes" id="UP000469125"/>
    </source>
</evidence>
<keyword evidence="2" id="KW-0378">Hydrolase</keyword>
<dbReference type="EMBL" id="WOCA01000021">
    <property type="protein sequence ID" value="MUK90415.1"/>
    <property type="molecule type" value="Genomic_DNA"/>
</dbReference>
<dbReference type="GO" id="GO:0006508">
    <property type="term" value="P:proteolysis"/>
    <property type="evidence" value="ECO:0007669"/>
    <property type="project" value="UniProtKB-KW"/>
</dbReference>
<dbReference type="GO" id="GO:0008233">
    <property type="term" value="F:peptidase activity"/>
    <property type="evidence" value="ECO:0007669"/>
    <property type="project" value="UniProtKB-KW"/>
</dbReference>